<protein>
    <recommendedName>
        <fullName evidence="5">ABC transporter domain-containing protein</fullName>
    </recommendedName>
</protein>
<dbReference type="SMART" id="SM00382">
    <property type="entry name" value="AAA"/>
    <property type="match status" value="1"/>
</dbReference>
<keyword evidence="2" id="KW-0813">Transport</keyword>
<sequence>IGHSATEARRVETENAGDDRFWALKDVSFKVQPGEVIGIIGRNGAGKSTLLKILTRITEPTSGDAIINGRIGSLLEVGTGFHPELTGRENIYMNGTIMGMKKNEVDKEFDEIVAFSELEKFIGTPVKRYSSGMYVRLAFAVAAHLEPEILLVDEVLAVGDAEFQRKAIGKMKDLAEGHGRTVLFVSHNMAAVMNLCTKGILLANGKVDKLGDINDIVSDYLKGSKKDLNTGIADREDRKGNQAVRIIGLFWMKKDGECVSSLISGDPAVLCIKYKANDYKAKRIKHFRVSVPIVDAQDRVVTVLNNQIQGVEFTNLSSEGTIFCKIDRLPLMYGEFFMRVNCWVDGDLSDSTYGNLASFRVISGDYYKSGCSKNLKLQGVYIQHNWKT</sequence>
<dbReference type="Pfam" id="PF00005">
    <property type="entry name" value="ABC_tran"/>
    <property type="match status" value="1"/>
</dbReference>
<evidence type="ECO:0000256" key="2">
    <source>
        <dbReference type="ARBA" id="ARBA00022448"/>
    </source>
</evidence>
<evidence type="ECO:0000256" key="3">
    <source>
        <dbReference type="ARBA" id="ARBA00022741"/>
    </source>
</evidence>
<dbReference type="GO" id="GO:0140359">
    <property type="term" value="F:ABC-type transporter activity"/>
    <property type="evidence" value="ECO:0007669"/>
    <property type="project" value="InterPro"/>
</dbReference>
<dbReference type="CDD" id="cd03220">
    <property type="entry name" value="ABC_KpsT_Wzt"/>
    <property type="match status" value="1"/>
</dbReference>
<dbReference type="GO" id="GO:0016020">
    <property type="term" value="C:membrane"/>
    <property type="evidence" value="ECO:0007669"/>
    <property type="project" value="InterPro"/>
</dbReference>
<dbReference type="Gene3D" id="3.40.50.300">
    <property type="entry name" value="P-loop containing nucleotide triphosphate hydrolases"/>
    <property type="match status" value="1"/>
</dbReference>
<dbReference type="InterPro" id="IPR029439">
    <property type="entry name" value="Wzt_C"/>
</dbReference>
<dbReference type="Gene3D" id="2.70.50.60">
    <property type="entry name" value="abc- transporter (atp binding component) like domain"/>
    <property type="match status" value="1"/>
</dbReference>
<feature type="non-terminal residue" evidence="6">
    <location>
        <position position="1"/>
    </location>
</feature>
<dbReference type="AlphaFoldDB" id="A0A0F9C878"/>
<dbReference type="GO" id="GO:0016887">
    <property type="term" value="F:ATP hydrolysis activity"/>
    <property type="evidence" value="ECO:0007669"/>
    <property type="project" value="InterPro"/>
</dbReference>
<reference evidence="6" key="1">
    <citation type="journal article" date="2015" name="Nature">
        <title>Complex archaea that bridge the gap between prokaryotes and eukaryotes.</title>
        <authorList>
            <person name="Spang A."/>
            <person name="Saw J.H."/>
            <person name="Jorgensen S.L."/>
            <person name="Zaremba-Niedzwiedzka K."/>
            <person name="Martijn J."/>
            <person name="Lind A.E."/>
            <person name="van Eijk R."/>
            <person name="Schleper C."/>
            <person name="Guy L."/>
            <person name="Ettema T.J."/>
        </authorList>
    </citation>
    <scope>NUCLEOTIDE SEQUENCE</scope>
</reference>
<comment type="caution">
    <text evidence="6">The sequence shown here is derived from an EMBL/GenBank/DDBJ whole genome shotgun (WGS) entry which is preliminary data.</text>
</comment>
<evidence type="ECO:0000256" key="1">
    <source>
        <dbReference type="ARBA" id="ARBA00005417"/>
    </source>
</evidence>
<dbReference type="PANTHER" id="PTHR46743:SF2">
    <property type="entry name" value="TEICHOIC ACIDS EXPORT ATP-BINDING PROTEIN TAGH"/>
    <property type="match status" value="1"/>
</dbReference>
<keyword evidence="3" id="KW-0547">Nucleotide-binding</keyword>
<evidence type="ECO:0000313" key="6">
    <source>
        <dbReference type="EMBL" id="KKL45588.1"/>
    </source>
</evidence>
<proteinExistence type="inferred from homology"/>
<organism evidence="6">
    <name type="scientific">marine sediment metagenome</name>
    <dbReference type="NCBI Taxonomy" id="412755"/>
    <lineage>
        <taxon>unclassified sequences</taxon>
        <taxon>metagenomes</taxon>
        <taxon>ecological metagenomes</taxon>
    </lineage>
</organism>
<comment type="similarity">
    <text evidence="1">Belongs to the ABC transporter superfamily.</text>
</comment>
<dbReference type="EMBL" id="LAZR01034334">
    <property type="protein sequence ID" value="KKL45588.1"/>
    <property type="molecule type" value="Genomic_DNA"/>
</dbReference>
<dbReference type="GO" id="GO:0005524">
    <property type="term" value="F:ATP binding"/>
    <property type="evidence" value="ECO:0007669"/>
    <property type="project" value="UniProtKB-KW"/>
</dbReference>
<dbReference type="InterPro" id="IPR027417">
    <property type="entry name" value="P-loop_NTPase"/>
</dbReference>
<gene>
    <name evidence="6" type="ORF">LCGC14_2354110</name>
</gene>
<evidence type="ECO:0000259" key="5">
    <source>
        <dbReference type="PROSITE" id="PS50893"/>
    </source>
</evidence>
<dbReference type="PROSITE" id="PS50893">
    <property type="entry name" value="ABC_TRANSPORTER_2"/>
    <property type="match status" value="1"/>
</dbReference>
<dbReference type="InterPro" id="IPR050683">
    <property type="entry name" value="Bact_Polysacc_Export_ATP-bd"/>
</dbReference>
<dbReference type="InterPro" id="IPR003593">
    <property type="entry name" value="AAA+_ATPase"/>
</dbReference>
<dbReference type="Pfam" id="PF14524">
    <property type="entry name" value="Wzt_C"/>
    <property type="match status" value="1"/>
</dbReference>
<dbReference type="CDD" id="cd10147">
    <property type="entry name" value="Wzt_C-like"/>
    <property type="match status" value="1"/>
</dbReference>
<evidence type="ECO:0000256" key="4">
    <source>
        <dbReference type="ARBA" id="ARBA00022840"/>
    </source>
</evidence>
<dbReference type="PANTHER" id="PTHR46743">
    <property type="entry name" value="TEICHOIC ACIDS EXPORT ATP-BINDING PROTEIN TAGH"/>
    <property type="match status" value="1"/>
</dbReference>
<name>A0A0F9C878_9ZZZZ</name>
<accession>A0A0F9C878</accession>
<dbReference type="SUPFAM" id="SSF52540">
    <property type="entry name" value="P-loop containing nucleoside triphosphate hydrolases"/>
    <property type="match status" value="1"/>
</dbReference>
<feature type="domain" description="ABC transporter" evidence="5">
    <location>
        <begin position="8"/>
        <end position="229"/>
    </location>
</feature>
<keyword evidence="4" id="KW-0067">ATP-binding</keyword>
<dbReference type="InterPro" id="IPR003439">
    <property type="entry name" value="ABC_transporter-like_ATP-bd"/>
</dbReference>
<dbReference type="InterPro" id="IPR015860">
    <property type="entry name" value="ABC_transpr_TagH-like"/>
</dbReference>